<dbReference type="Proteomes" id="UP000006380">
    <property type="component" value="Chromosome"/>
</dbReference>
<sequence length="423" mass="46823">MRKIFIIFFTFFICLYAKEQTLSNIPPASIEYINLEPEFCDEACLKKLVSENLLASFMARFEPTKTTNSELLSLYNELNGKFTPQTPQGANKIAVIIPQKTIKSYTSVVTNSLISYVASTNAKVELKFIMSGDESAQNITNAINTARDQNISYFIAPFTPSGVRVLDQNIAGNELAYVPSVHASLVSYAKPNIIFGGIDYQAQIAALLKISNDKVAAFSDASGLGETLNEYVRKLSASEIYEVQVAGKELKLDGYLSKKSKFDGSSVFLNLPVIKASLVATQMRGYQITPFALLSTQINYIPNIFGAIAQRDRQNLYIANSVNPQNDQLVATNALFDVDLRYSQIGYSCSVGLDYIYSNFIDPSHKRLFSENLVGSQIVYDIKLFEAKGENFTPLEPVAQDLDPAARDLKNDTNSSLIRQGLE</sequence>
<accession>A7GYZ8</accession>
<reference evidence="1" key="1">
    <citation type="submission" date="2016-07" db="EMBL/GenBank/DDBJ databases">
        <title>Comparative genomics of the Campylobacter concisus group.</title>
        <authorList>
            <person name="Miller W.G."/>
            <person name="Yee E."/>
            <person name="Chapman M.H."/>
            <person name="Huynh S."/>
            <person name="Bono J.L."/>
            <person name="On S.L.W."/>
            <person name="StLeger J."/>
            <person name="Foster G."/>
            <person name="Parker C.T."/>
        </authorList>
    </citation>
    <scope>NUCLEOTIDE SEQUENCE</scope>
    <source>
        <strain evidence="1">525.92</strain>
    </source>
</reference>
<proteinExistence type="predicted"/>
<dbReference type="STRING" id="360105.CCV52592_1826"/>
<protein>
    <recommendedName>
        <fullName evidence="3">Periplasmic protein</fullName>
    </recommendedName>
</protein>
<dbReference type="KEGG" id="ccv:CCV52592_1826"/>
<dbReference type="AlphaFoldDB" id="A7GYZ8"/>
<dbReference type="HOGENOM" id="CLU_051001_0_0_7"/>
<dbReference type="RefSeq" id="WP_011992396.1">
    <property type="nucleotide sequence ID" value="NC_009715.2"/>
</dbReference>
<dbReference type="OrthoDB" id="5337863at2"/>
<evidence type="ECO:0000313" key="2">
    <source>
        <dbReference type="Proteomes" id="UP000006380"/>
    </source>
</evidence>
<name>A7GYZ8_CAMC5</name>
<evidence type="ECO:0000313" key="1">
    <source>
        <dbReference type="EMBL" id="EAU00263.1"/>
    </source>
</evidence>
<organism evidence="1 2">
    <name type="scientific">Campylobacter curvus (strain 525.92)</name>
    <dbReference type="NCBI Taxonomy" id="360105"/>
    <lineage>
        <taxon>Bacteria</taxon>
        <taxon>Pseudomonadati</taxon>
        <taxon>Campylobacterota</taxon>
        <taxon>Epsilonproteobacteria</taxon>
        <taxon>Campylobacterales</taxon>
        <taxon>Campylobacteraceae</taxon>
        <taxon>Campylobacter</taxon>
    </lineage>
</organism>
<dbReference type="EMBL" id="CP000767">
    <property type="protein sequence ID" value="EAU00263.1"/>
    <property type="molecule type" value="Genomic_DNA"/>
</dbReference>
<evidence type="ECO:0008006" key="3">
    <source>
        <dbReference type="Google" id="ProtNLM"/>
    </source>
</evidence>
<keyword evidence="2" id="KW-1185">Reference proteome</keyword>
<gene>
    <name evidence="1" type="ORF">CCV52592_1826</name>
</gene>